<dbReference type="AlphaFoldDB" id="Q5BYF0"/>
<reference evidence="1" key="1">
    <citation type="submission" date="2005-03" db="EMBL/GenBank/DDBJ databases">
        <authorList>
            <person name="Han Z."/>
        </authorList>
    </citation>
    <scope>NUCLEOTIDE SEQUENCE</scope>
</reference>
<dbReference type="EMBL" id="AY811686">
    <property type="protein sequence ID" value="AAX27575.1"/>
    <property type="molecule type" value="mRNA"/>
</dbReference>
<proteinExistence type="evidence at transcript level"/>
<sequence length="50" mass="6141">MDYINRRHCYVIELIIQSSWSRKNQLAYQKIPFLLLIVFQSVLKMIRRSK</sequence>
<name>Q5BYF0_SCHJA</name>
<protein>
    <submittedName>
        <fullName evidence="1">Uncharacterized protein</fullName>
    </submittedName>
</protein>
<evidence type="ECO:0000313" key="1">
    <source>
        <dbReference type="EMBL" id="AAX27575.1"/>
    </source>
</evidence>
<reference evidence="1" key="2">
    <citation type="journal article" date="2006" name="PLoS Pathog.">
        <title>New perspectives on host-parasite interplay by comparative transcriptomic and proteomic analyses of Schistosoma japonicum.</title>
        <authorList>
            <person name="Liu F."/>
            <person name="Lu J."/>
            <person name="Hu W."/>
            <person name="Wang S.Y."/>
            <person name="Cui S.J."/>
            <person name="Chi M."/>
            <person name="Yan Q."/>
            <person name="Wang X.R."/>
            <person name="Song H.D."/>
            <person name="Xu X.N."/>
            <person name="Wang J.J."/>
            <person name="Zhang X.L."/>
            <person name="Zhang X."/>
            <person name="Wang Z.Q."/>
            <person name="Xue C.L."/>
            <person name="Brindley P.J."/>
            <person name="McManus D.P."/>
            <person name="Yang P.Y."/>
            <person name="Feng Z."/>
            <person name="Chen Z."/>
            <person name="Han Z.G."/>
        </authorList>
    </citation>
    <scope>NUCLEOTIDE SEQUENCE</scope>
</reference>
<organism evidence="1">
    <name type="scientific">Schistosoma japonicum</name>
    <name type="common">Blood fluke</name>
    <dbReference type="NCBI Taxonomy" id="6182"/>
    <lineage>
        <taxon>Eukaryota</taxon>
        <taxon>Metazoa</taxon>
        <taxon>Spiralia</taxon>
        <taxon>Lophotrochozoa</taxon>
        <taxon>Platyhelminthes</taxon>
        <taxon>Trematoda</taxon>
        <taxon>Digenea</taxon>
        <taxon>Strigeidida</taxon>
        <taxon>Schistosomatoidea</taxon>
        <taxon>Schistosomatidae</taxon>
        <taxon>Schistosoma</taxon>
    </lineage>
</organism>
<accession>Q5BYF0</accession>